<evidence type="ECO:0000313" key="6">
    <source>
        <dbReference type="EMBL" id="KAK9772811.1"/>
    </source>
</evidence>
<feature type="domain" description="FAD-binding PCMH-type" evidence="5">
    <location>
        <begin position="102"/>
        <end position="273"/>
    </location>
</feature>
<evidence type="ECO:0000256" key="4">
    <source>
        <dbReference type="ARBA" id="ARBA00023002"/>
    </source>
</evidence>
<name>A0ABR2XGQ8_9PEZI</name>
<keyword evidence="7" id="KW-1185">Reference proteome</keyword>
<protein>
    <submittedName>
        <fullName evidence="6">FAD-binding domain-containing protein</fullName>
    </submittedName>
</protein>
<dbReference type="InterPro" id="IPR016169">
    <property type="entry name" value="FAD-bd_PCMH_sub2"/>
</dbReference>
<dbReference type="Pfam" id="PF01565">
    <property type="entry name" value="FAD_binding_4"/>
    <property type="match status" value="1"/>
</dbReference>
<dbReference type="Gene3D" id="3.30.465.10">
    <property type="match status" value="1"/>
</dbReference>
<dbReference type="Proteomes" id="UP001465668">
    <property type="component" value="Unassembled WGS sequence"/>
</dbReference>
<sequence length="560" mass="61108">MKYTDPTIGAALSQQAPLNTLDDAGQGILAQHSRQDDIIQTLHGYGLDSNLLRHLKDQSSQSPSCKDACEVLARHFPHQVITKGMSRRYQEFVGSYWSQQQIDVHPHCIFIPFAPQDVAVQVLTCQLFACHFSVKSGGHASFAGASSVQSGITVSLERLDEITVSEDRKLVAIGMGNRWGDVYEKLEEYDLTVIGGRDADVGVGGYTLGGGMSFFSNLYGWACDNVAQYEIALANGTILQASQNSHAGLYRALRGGSDNFGVVTKIWMDAYPLEGGVMAAGGGSTSDSKSFGALLDAFVDLATRGAELDGKANQILTFQSIVDDTGKDLKTTGYAGLVYAEGLTEGVLPGVFEPYRRVLHPRNEPPPGTSAPQRLLLNTTLRYMVAQGPIGQPAGRRNTYWTKTFTLSRESMQIALDVFLETTRAIQMSGSVKELTVALMLQPITTPILQSMMKRGGNSLGLDNGPPRLTATSVMSWVDATDDDMVMRVNEQLVGTWEKQGIQQGLEDRFVYMNYAARKQRVVEGYGAKSRENLVRVAHEYDPGSVFQKLVTGYQKLGME</sequence>
<evidence type="ECO:0000256" key="1">
    <source>
        <dbReference type="ARBA" id="ARBA00005466"/>
    </source>
</evidence>
<gene>
    <name evidence="6" type="ORF">SCAR479_10496</name>
</gene>
<dbReference type="PANTHER" id="PTHR42973:SF34">
    <property type="entry name" value="FAD BINDING DOMAIN PROTEIN (AFU_ORTHOLOGUE AFUA_3G02770)"/>
    <property type="match status" value="1"/>
</dbReference>
<reference evidence="6 7" key="1">
    <citation type="submission" date="2024-02" db="EMBL/GenBank/DDBJ databases">
        <title>First draft genome assembly of two strains of Seiridium cardinale.</title>
        <authorList>
            <person name="Emiliani G."/>
            <person name="Scali E."/>
        </authorList>
    </citation>
    <scope>NUCLEOTIDE SEQUENCE [LARGE SCALE GENOMIC DNA]</scope>
    <source>
        <strain evidence="6 7">BM-138-000479</strain>
    </source>
</reference>
<accession>A0ABR2XGQ8</accession>
<dbReference type="PANTHER" id="PTHR42973">
    <property type="entry name" value="BINDING OXIDOREDUCTASE, PUTATIVE (AFU_ORTHOLOGUE AFUA_1G17690)-RELATED"/>
    <property type="match status" value="1"/>
</dbReference>
<keyword evidence="4" id="KW-0560">Oxidoreductase</keyword>
<keyword evidence="2" id="KW-0285">Flavoprotein</keyword>
<dbReference type="InterPro" id="IPR036318">
    <property type="entry name" value="FAD-bd_PCMH-like_sf"/>
</dbReference>
<dbReference type="InterPro" id="IPR050416">
    <property type="entry name" value="FAD-linked_Oxidoreductase"/>
</dbReference>
<proteinExistence type="inferred from homology"/>
<dbReference type="InterPro" id="IPR006094">
    <property type="entry name" value="Oxid_FAD_bind_N"/>
</dbReference>
<evidence type="ECO:0000256" key="3">
    <source>
        <dbReference type="ARBA" id="ARBA00022827"/>
    </source>
</evidence>
<evidence type="ECO:0000313" key="7">
    <source>
        <dbReference type="Proteomes" id="UP001465668"/>
    </source>
</evidence>
<comment type="similarity">
    <text evidence="1">Belongs to the oxygen-dependent FAD-linked oxidoreductase family.</text>
</comment>
<dbReference type="SUPFAM" id="SSF56176">
    <property type="entry name" value="FAD-binding/transporter-associated domain-like"/>
    <property type="match status" value="1"/>
</dbReference>
<dbReference type="InterPro" id="IPR016166">
    <property type="entry name" value="FAD-bd_PCMH"/>
</dbReference>
<evidence type="ECO:0000256" key="2">
    <source>
        <dbReference type="ARBA" id="ARBA00022630"/>
    </source>
</evidence>
<dbReference type="EMBL" id="JARVKM010000057">
    <property type="protein sequence ID" value="KAK9772811.1"/>
    <property type="molecule type" value="Genomic_DNA"/>
</dbReference>
<comment type="caution">
    <text evidence="6">The sequence shown here is derived from an EMBL/GenBank/DDBJ whole genome shotgun (WGS) entry which is preliminary data.</text>
</comment>
<keyword evidence="3" id="KW-0274">FAD</keyword>
<evidence type="ECO:0000259" key="5">
    <source>
        <dbReference type="PROSITE" id="PS51387"/>
    </source>
</evidence>
<organism evidence="6 7">
    <name type="scientific">Seiridium cardinale</name>
    <dbReference type="NCBI Taxonomy" id="138064"/>
    <lineage>
        <taxon>Eukaryota</taxon>
        <taxon>Fungi</taxon>
        <taxon>Dikarya</taxon>
        <taxon>Ascomycota</taxon>
        <taxon>Pezizomycotina</taxon>
        <taxon>Sordariomycetes</taxon>
        <taxon>Xylariomycetidae</taxon>
        <taxon>Amphisphaeriales</taxon>
        <taxon>Sporocadaceae</taxon>
        <taxon>Seiridium</taxon>
    </lineage>
</organism>
<dbReference type="PROSITE" id="PS51387">
    <property type="entry name" value="FAD_PCMH"/>
    <property type="match status" value="1"/>
</dbReference>